<feature type="chain" id="PRO_5031433946" description="Phytase-like domain-containing protein" evidence="1">
    <location>
        <begin position="25"/>
        <end position="737"/>
    </location>
</feature>
<evidence type="ECO:0000313" key="4">
    <source>
        <dbReference type="Proteomes" id="UP000523821"/>
    </source>
</evidence>
<dbReference type="SUPFAM" id="SSF51004">
    <property type="entry name" value="C-terminal (heme d1) domain of cytochrome cd1-nitrite reductase"/>
    <property type="match status" value="1"/>
</dbReference>
<dbReference type="InterPro" id="IPR027372">
    <property type="entry name" value="Phytase-like_dom"/>
</dbReference>
<dbReference type="InterPro" id="IPR011048">
    <property type="entry name" value="Haem_d1_sf"/>
</dbReference>
<dbReference type="AlphaFoldDB" id="A0A7W9FQN4"/>
<feature type="domain" description="Phytase-like" evidence="2">
    <location>
        <begin position="450"/>
        <end position="716"/>
    </location>
</feature>
<evidence type="ECO:0000256" key="1">
    <source>
        <dbReference type="SAM" id="SignalP"/>
    </source>
</evidence>
<sequence>MRHPIAAGALAAAFLAGTALTAAAADNFNRTATFNVVDNLPEGADPAKSTAAEIVAVTDDGMTLVYSDSPGRRIGMIDITDPHAPKAAGTVALEGEPTSVTVSKGFALVAVNTSESKSNPSGFLGVVDLAEKTLVSSCDLGGQPDSVIKSRDGKFLAIAIENERDEEVNDGVIPQMPAGNLTSFTLGADGAVDCASKTVIDLTGIASVAGDDPEPEYVDINGLDEVAVTLQENNHIVVVDLATGTVKSQFSAGAVDLDGIDTEKDGVISLTGSMKGVAREPDTIQWIDDERFVTANEGDWKGGSRGFTIFRKDGTVDYDSGTSFEYETVRLGHYPEKRNKKGNEPEGAEVATFGSDHLIFVASERASLVGVFKDEGAGKAPTFLQALPGGIGPEGLLAIPQRNLFVTASETDLREDGLIGSVVTIYARTESAPAYPTIVSADDADGRPLPWAALSGAAADATVAGKLYAVTDSAFSQARILTIDATKSPAVITGAVTVTKDGAPAKLLDLEGIALAGGGGFWLASEGNPEREKNKTQSTLVKVDAEGGILEEIALPEALAANATRFGFEGVAVTGTGADETVWLAVQREWKDDPKGMTKLLAYKPASKEWGAVHYPLDKVEKGWIGLSEITAVPGGLVVIERDNQIGAAAKVKKLTFVSLEGVTPAPLGGTLPVVEKKLVHDVLPELKAPNGYVLDKLESFAIDAAGEAFAITDNDGVDDHSGETQFIRLGKLALPM</sequence>
<reference evidence="3 4" key="1">
    <citation type="submission" date="2020-08" db="EMBL/GenBank/DDBJ databases">
        <title>Genomic Encyclopedia of Type Strains, Phase IV (KMG-IV): sequencing the most valuable type-strain genomes for metagenomic binning, comparative biology and taxonomic classification.</title>
        <authorList>
            <person name="Goeker M."/>
        </authorList>
    </citation>
    <scope>NUCLEOTIDE SEQUENCE [LARGE SCALE GENOMIC DNA]</scope>
    <source>
        <strain evidence="3 4">DSM 16268</strain>
    </source>
</reference>
<gene>
    <name evidence="3" type="ORF">GGQ63_004110</name>
</gene>
<dbReference type="Proteomes" id="UP000523821">
    <property type="component" value="Unassembled WGS sequence"/>
</dbReference>
<dbReference type="Gene3D" id="2.130.10.10">
    <property type="entry name" value="YVTN repeat-like/Quinoprotein amine dehydrogenase"/>
    <property type="match status" value="1"/>
</dbReference>
<evidence type="ECO:0000259" key="2">
    <source>
        <dbReference type="Pfam" id="PF13449"/>
    </source>
</evidence>
<organism evidence="3 4">
    <name type="scientific">Prosthecomicrobium pneumaticum</name>
    <dbReference type="NCBI Taxonomy" id="81895"/>
    <lineage>
        <taxon>Bacteria</taxon>
        <taxon>Pseudomonadati</taxon>
        <taxon>Pseudomonadota</taxon>
        <taxon>Alphaproteobacteria</taxon>
        <taxon>Hyphomicrobiales</taxon>
        <taxon>Kaistiaceae</taxon>
        <taxon>Prosthecomicrobium</taxon>
    </lineage>
</organism>
<dbReference type="RefSeq" id="WP_183858446.1">
    <property type="nucleotide sequence ID" value="NZ_JACHOO010000012.1"/>
</dbReference>
<dbReference type="Pfam" id="PF13449">
    <property type="entry name" value="Phytase-like"/>
    <property type="match status" value="1"/>
</dbReference>
<dbReference type="InterPro" id="IPR015943">
    <property type="entry name" value="WD40/YVTN_repeat-like_dom_sf"/>
</dbReference>
<dbReference type="PANTHER" id="PTHR46928:SF1">
    <property type="entry name" value="MESENCHYME-SPECIFIC CELL SURFACE GLYCOPROTEIN"/>
    <property type="match status" value="1"/>
</dbReference>
<keyword evidence="1" id="KW-0732">Signal</keyword>
<keyword evidence="4" id="KW-1185">Reference proteome</keyword>
<proteinExistence type="predicted"/>
<accession>A0A7W9FQN4</accession>
<name>A0A7W9FQN4_9HYPH</name>
<dbReference type="EMBL" id="JACHOO010000012">
    <property type="protein sequence ID" value="MBB5755012.1"/>
    <property type="molecule type" value="Genomic_DNA"/>
</dbReference>
<dbReference type="InterPro" id="IPR052956">
    <property type="entry name" value="Mesenchyme-surface_protein"/>
</dbReference>
<dbReference type="SUPFAM" id="SSF101898">
    <property type="entry name" value="NHL repeat"/>
    <property type="match status" value="1"/>
</dbReference>
<comment type="caution">
    <text evidence="3">The sequence shown here is derived from an EMBL/GenBank/DDBJ whole genome shotgun (WGS) entry which is preliminary data.</text>
</comment>
<evidence type="ECO:0000313" key="3">
    <source>
        <dbReference type="EMBL" id="MBB5755012.1"/>
    </source>
</evidence>
<feature type="signal peptide" evidence="1">
    <location>
        <begin position="1"/>
        <end position="24"/>
    </location>
</feature>
<protein>
    <recommendedName>
        <fullName evidence="2">Phytase-like domain-containing protein</fullName>
    </recommendedName>
</protein>
<dbReference type="PANTHER" id="PTHR46928">
    <property type="entry name" value="MESENCHYME-SPECIFIC CELL SURFACE GLYCOPROTEIN"/>
    <property type="match status" value="1"/>
</dbReference>